<dbReference type="Pfam" id="PF04267">
    <property type="entry name" value="SoxD"/>
    <property type="match status" value="1"/>
</dbReference>
<dbReference type="GO" id="GO:0046653">
    <property type="term" value="P:tetrahydrofolate metabolic process"/>
    <property type="evidence" value="ECO:0007669"/>
    <property type="project" value="InterPro"/>
</dbReference>
<dbReference type="EMBL" id="SSGG01000040">
    <property type="protein sequence ID" value="TXI37875.1"/>
    <property type="molecule type" value="Genomic_DNA"/>
</dbReference>
<dbReference type="OrthoDB" id="7159274at2"/>
<sequence length="86" mass="9950">MKLLTCPINGVRPLSEFVFGGELRDMPEAECSDKEWADYVYNRNGAPGLKKEWWYHSPSGTWFVAERDTLTDNVARTYLYEQEAAK</sequence>
<proteinExistence type="predicted"/>
<dbReference type="Proteomes" id="UP000321374">
    <property type="component" value="Unassembled WGS sequence"/>
</dbReference>
<dbReference type="InterPro" id="IPR038561">
    <property type="entry name" value="SoxD_sf"/>
</dbReference>
<evidence type="ECO:0000313" key="2">
    <source>
        <dbReference type="Proteomes" id="UP000321374"/>
    </source>
</evidence>
<dbReference type="GO" id="GO:0008115">
    <property type="term" value="F:sarcosine oxidase activity"/>
    <property type="evidence" value="ECO:0007669"/>
    <property type="project" value="InterPro"/>
</dbReference>
<dbReference type="RefSeq" id="WP_018987286.1">
    <property type="nucleotide sequence ID" value="NZ_CP033953.1"/>
</dbReference>
<organism evidence="1 2">
    <name type="scientific">Methylophilus methylotrophus</name>
    <name type="common">Bacterium W3A1</name>
    <dbReference type="NCBI Taxonomy" id="17"/>
    <lineage>
        <taxon>Bacteria</taxon>
        <taxon>Pseudomonadati</taxon>
        <taxon>Pseudomonadota</taxon>
        <taxon>Betaproteobacteria</taxon>
        <taxon>Nitrosomonadales</taxon>
        <taxon>Methylophilaceae</taxon>
        <taxon>Methylophilus</taxon>
    </lineage>
</organism>
<comment type="caution">
    <text evidence="1">The sequence shown here is derived from an EMBL/GenBank/DDBJ whole genome shotgun (WGS) entry which is preliminary data.</text>
</comment>
<reference evidence="1 2" key="1">
    <citation type="submission" date="2018-09" db="EMBL/GenBank/DDBJ databases">
        <title>Metagenome Assembled Genomes from an Advanced Water Purification Facility.</title>
        <authorList>
            <person name="Stamps B.W."/>
            <person name="Spear J.R."/>
        </authorList>
    </citation>
    <scope>NUCLEOTIDE SEQUENCE [LARGE SCALE GENOMIC DNA]</scope>
    <source>
        <strain evidence="1">Bin_42_2</strain>
    </source>
</reference>
<dbReference type="Gene3D" id="3.30.2270.10">
    <property type="entry name" value="Folate-binding superfamily"/>
    <property type="match status" value="1"/>
</dbReference>
<dbReference type="InterPro" id="IPR006279">
    <property type="entry name" value="SoxD"/>
</dbReference>
<accession>A0A5C7WMH3</accession>
<gene>
    <name evidence="1" type="ORF">E6Q51_02400</name>
</gene>
<protein>
    <submittedName>
        <fullName evidence="1">Sarcosine oxidase subunit delta</fullName>
    </submittedName>
</protein>
<evidence type="ECO:0000313" key="1">
    <source>
        <dbReference type="EMBL" id="TXI37875.1"/>
    </source>
</evidence>
<dbReference type="AlphaFoldDB" id="A0A5C7WMH3"/>
<dbReference type="STRING" id="1122236.GCA_000378225_02307"/>
<name>A0A5C7WMH3_METME</name>